<dbReference type="InterPro" id="IPR013036">
    <property type="entry name" value="DUF1587"/>
</dbReference>
<feature type="signal peptide" evidence="1">
    <location>
        <begin position="1"/>
        <end position="38"/>
    </location>
</feature>
<dbReference type="EMBL" id="ANOH01000472">
    <property type="protein sequence ID" value="EMI51872.1"/>
    <property type="molecule type" value="Genomic_DNA"/>
</dbReference>
<sequence length="240" mass="26137">MKTFILSRLVMLVFWQRAAETLASTTLAAVSLAAVAQAADKPSVMPVRHAKTLSKYCFDCHDSDTREGRVDLEDLPFDLGSEIQVAQRWQEVLGALNAGDMPPKDSPRLSVDEKTELLADLSEKLVVARQIHGDGGGVIKMRRLNQREYANTINDLLGVRPNVDGLPNDRAGIGFDTAGASLYFSSSQFEQYLAVGRAALQQALAKEEASPKQIGRVSYSRIHSVATHSVGVNFSPVVEP</sequence>
<dbReference type="Proteomes" id="UP000011885">
    <property type="component" value="Unassembled WGS sequence"/>
</dbReference>
<keyword evidence="5" id="KW-1185">Reference proteome</keyword>
<keyword evidence="1" id="KW-0732">Signal</keyword>
<evidence type="ECO:0000259" key="3">
    <source>
        <dbReference type="Pfam" id="PF07635"/>
    </source>
</evidence>
<evidence type="ECO:0000256" key="1">
    <source>
        <dbReference type="SAM" id="SignalP"/>
    </source>
</evidence>
<feature type="domain" description="DUF1587" evidence="2">
    <location>
        <begin position="142"/>
        <end position="204"/>
    </location>
</feature>
<comment type="caution">
    <text evidence="4">The sequence shown here is derived from an EMBL/GenBank/DDBJ whole genome shotgun (WGS) entry which is preliminary data.</text>
</comment>
<dbReference type="Pfam" id="PF07635">
    <property type="entry name" value="PSCyt1"/>
    <property type="match status" value="1"/>
</dbReference>
<accession>M5TRQ9</accession>
<reference evidence="4 5" key="1">
    <citation type="journal article" date="2013" name="Mar. Genomics">
        <title>Expression of sulfatases in Rhodopirellula baltica and the diversity of sulfatases in the genus Rhodopirellula.</title>
        <authorList>
            <person name="Wegner C.E."/>
            <person name="Richter-Heitmann T."/>
            <person name="Klindworth A."/>
            <person name="Klockow C."/>
            <person name="Richter M."/>
            <person name="Achstetter T."/>
            <person name="Glockner F.O."/>
            <person name="Harder J."/>
        </authorList>
    </citation>
    <scope>NUCLEOTIDE SEQUENCE [LARGE SCALE GENOMIC DNA]</scope>
    <source>
        <strain evidence="4 5">SM41</strain>
    </source>
</reference>
<evidence type="ECO:0000313" key="5">
    <source>
        <dbReference type="Proteomes" id="UP000011885"/>
    </source>
</evidence>
<feature type="domain" description="Cytochrome C Planctomycete-type" evidence="3">
    <location>
        <begin position="57"/>
        <end position="105"/>
    </location>
</feature>
<gene>
    <name evidence="4" type="ORF">RSSM_06686</name>
</gene>
<proteinExistence type="predicted"/>
<dbReference type="Pfam" id="PF07626">
    <property type="entry name" value="PSD3"/>
    <property type="match status" value="1"/>
</dbReference>
<protein>
    <submittedName>
        <fullName evidence="4">Secreted protein containing DUF1587</fullName>
    </submittedName>
</protein>
<evidence type="ECO:0000313" key="4">
    <source>
        <dbReference type="EMBL" id="EMI51872.1"/>
    </source>
</evidence>
<dbReference type="PATRIC" id="fig|1263870.3.peg.7093"/>
<dbReference type="InterPro" id="IPR011429">
    <property type="entry name" value="Cyt_c_Planctomycete-type"/>
</dbReference>
<organism evidence="4 5">
    <name type="scientific">Rhodopirellula sallentina SM41</name>
    <dbReference type="NCBI Taxonomy" id="1263870"/>
    <lineage>
        <taxon>Bacteria</taxon>
        <taxon>Pseudomonadati</taxon>
        <taxon>Planctomycetota</taxon>
        <taxon>Planctomycetia</taxon>
        <taxon>Pirellulales</taxon>
        <taxon>Pirellulaceae</taxon>
        <taxon>Rhodopirellula</taxon>
    </lineage>
</organism>
<evidence type="ECO:0000259" key="2">
    <source>
        <dbReference type="Pfam" id="PF07626"/>
    </source>
</evidence>
<name>M5TRQ9_9BACT</name>
<feature type="chain" id="PRO_5004072772" evidence="1">
    <location>
        <begin position="39"/>
        <end position="240"/>
    </location>
</feature>
<dbReference type="AlphaFoldDB" id="M5TRQ9"/>